<dbReference type="SMART" id="SM00456">
    <property type="entry name" value="WW"/>
    <property type="match status" value="1"/>
</dbReference>
<dbReference type="InterPro" id="IPR036020">
    <property type="entry name" value="WW_dom_sf"/>
</dbReference>
<evidence type="ECO:0000313" key="6">
    <source>
        <dbReference type="Proteomes" id="UP001233172"/>
    </source>
</evidence>
<dbReference type="Pfam" id="PF00397">
    <property type="entry name" value="WW"/>
    <property type="match status" value="1"/>
</dbReference>
<dbReference type="PANTHER" id="PTHR12329">
    <property type="entry name" value="BCL2-ASSOCIATED ATHANOGENE"/>
    <property type="match status" value="1"/>
</dbReference>
<dbReference type="GO" id="GO:0051087">
    <property type="term" value="F:protein-folding chaperone binding"/>
    <property type="evidence" value="ECO:0007669"/>
    <property type="project" value="InterPro"/>
</dbReference>
<feature type="compositionally biased region" description="Pro residues" evidence="2">
    <location>
        <begin position="226"/>
        <end position="236"/>
    </location>
</feature>
<feature type="region of interest" description="Disordered" evidence="2">
    <location>
        <begin position="56"/>
        <end position="98"/>
    </location>
</feature>
<dbReference type="EMBL" id="JASAOG010000228">
    <property type="protein sequence ID" value="KAK0042956.1"/>
    <property type="molecule type" value="Genomic_DNA"/>
</dbReference>
<dbReference type="GO" id="GO:0050821">
    <property type="term" value="P:protein stabilization"/>
    <property type="evidence" value="ECO:0007669"/>
    <property type="project" value="TreeGrafter"/>
</dbReference>
<feature type="region of interest" description="Disordered" evidence="2">
    <location>
        <begin position="338"/>
        <end position="393"/>
    </location>
</feature>
<feature type="compositionally biased region" description="Polar residues" evidence="2">
    <location>
        <begin position="338"/>
        <end position="371"/>
    </location>
</feature>
<dbReference type="InterPro" id="IPR003103">
    <property type="entry name" value="BAG_domain"/>
</dbReference>
<protein>
    <submittedName>
        <fullName evidence="5">BAG domain-containing protein Samui</fullName>
    </submittedName>
</protein>
<feature type="domain" description="BAG" evidence="4">
    <location>
        <begin position="252"/>
        <end position="329"/>
    </location>
</feature>
<sequence length="393" mass="43896">MRYDQNSGWPYFIDHNTRNTTWQDPRLMRTHLHYPFNAYGFAPEGKTVEIPVHFDGGSEPQRQVHQDQQQHRVGNHNLTYPHPNQPQPSSQQFTSMPRKRGDVWEIPIQHVGQNNPTATTSRQQTPQQTQPPVTEFVNHPQSSNNPLRGTVNIPIVREGNLSGSCQTGGQQMSGQNSHSSSPHPDFSQAIPLSARVPQFQQQQPQEPKPDYESGPRPTAQQQAPYTAPPQSAPQPMPEVDSQLPPKSMEERAFEIINGVMNEVKSLEGEVNSFQGVKKDKQYRYIEEMLTRNLLKLDSVEAGDLENVRQARRQAVKYIEAAIDLLELKAVASEANFGQSSGVNNAPNPASSQQMPSENTNNSFQPSETSAASPPPQQGLTSVKEMQLESEIPC</sequence>
<keyword evidence="6" id="KW-1185">Reference proteome</keyword>
<accession>A0AAD8AV12</accession>
<gene>
    <name evidence="5" type="ORF">Bpfe_027620</name>
</gene>
<dbReference type="GO" id="GO:0016020">
    <property type="term" value="C:membrane"/>
    <property type="evidence" value="ECO:0007669"/>
    <property type="project" value="TreeGrafter"/>
</dbReference>
<proteinExistence type="predicted"/>
<dbReference type="Proteomes" id="UP001233172">
    <property type="component" value="Unassembled WGS sequence"/>
</dbReference>
<keyword evidence="1" id="KW-0143">Chaperone</keyword>
<evidence type="ECO:0000256" key="2">
    <source>
        <dbReference type="SAM" id="MobiDB-lite"/>
    </source>
</evidence>
<feature type="compositionally biased region" description="Polar residues" evidence="2">
    <location>
        <begin position="161"/>
        <end position="182"/>
    </location>
</feature>
<dbReference type="PROSITE" id="PS51035">
    <property type="entry name" value="BAG"/>
    <property type="match status" value="1"/>
</dbReference>
<organism evidence="5 6">
    <name type="scientific">Biomphalaria pfeifferi</name>
    <name type="common">Bloodfluke planorb</name>
    <name type="synonym">Freshwater snail</name>
    <dbReference type="NCBI Taxonomy" id="112525"/>
    <lineage>
        <taxon>Eukaryota</taxon>
        <taxon>Metazoa</taxon>
        <taxon>Spiralia</taxon>
        <taxon>Lophotrochozoa</taxon>
        <taxon>Mollusca</taxon>
        <taxon>Gastropoda</taxon>
        <taxon>Heterobranchia</taxon>
        <taxon>Euthyneura</taxon>
        <taxon>Panpulmonata</taxon>
        <taxon>Hygrophila</taxon>
        <taxon>Lymnaeoidea</taxon>
        <taxon>Planorbidae</taxon>
        <taxon>Biomphalaria</taxon>
    </lineage>
</organism>
<evidence type="ECO:0000256" key="1">
    <source>
        <dbReference type="ARBA" id="ARBA00023186"/>
    </source>
</evidence>
<reference evidence="5" key="1">
    <citation type="journal article" date="2023" name="PLoS Negl. Trop. Dis.">
        <title>A genome sequence for Biomphalaria pfeifferi, the major vector snail for the human-infecting parasite Schistosoma mansoni.</title>
        <authorList>
            <person name="Bu L."/>
            <person name="Lu L."/>
            <person name="Laidemitt M.R."/>
            <person name="Zhang S.M."/>
            <person name="Mutuku M."/>
            <person name="Mkoji G."/>
            <person name="Steinauer M."/>
            <person name="Loker E.S."/>
        </authorList>
    </citation>
    <scope>NUCLEOTIDE SEQUENCE</scope>
    <source>
        <strain evidence="5">KasaAsao</strain>
    </source>
</reference>
<dbReference type="Gene3D" id="1.20.58.120">
    <property type="entry name" value="BAG domain"/>
    <property type="match status" value="1"/>
</dbReference>
<dbReference type="Gene3D" id="2.20.70.10">
    <property type="match status" value="1"/>
</dbReference>
<feature type="compositionally biased region" description="Low complexity" evidence="2">
    <location>
        <begin position="116"/>
        <end position="134"/>
    </location>
</feature>
<dbReference type="InterPro" id="IPR036533">
    <property type="entry name" value="BAG_dom_sf"/>
</dbReference>
<feature type="domain" description="WW" evidence="3">
    <location>
        <begin position="1"/>
        <end position="27"/>
    </location>
</feature>
<dbReference type="GO" id="GO:0000774">
    <property type="term" value="F:adenyl-nucleotide exchange factor activity"/>
    <property type="evidence" value="ECO:0007669"/>
    <property type="project" value="TreeGrafter"/>
</dbReference>
<dbReference type="SMART" id="SM00264">
    <property type="entry name" value="BAG"/>
    <property type="match status" value="1"/>
</dbReference>
<reference evidence="5" key="2">
    <citation type="submission" date="2023-04" db="EMBL/GenBank/DDBJ databases">
        <authorList>
            <person name="Bu L."/>
            <person name="Lu L."/>
            <person name="Laidemitt M.R."/>
            <person name="Zhang S.M."/>
            <person name="Mutuku M."/>
            <person name="Mkoji G."/>
            <person name="Steinauer M."/>
            <person name="Loker E.S."/>
        </authorList>
    </citation>
    <scope>NUCLEOTIDE SEQUENCE</scope>
    <source>
        <strain evidence="5">KasaAsao</strain>
        <tissue evidence="5">Whole Snail</tissue>
    </source>
</reference>
<dbReference type="AlphaFoldDB" id="A0AAD8AV12"/>
<dbReference type="SUPFAM" id="SSF63491">
    <property type="entry name" value="BAG domain"/>
    <property type="match status" value="1"/>
</dbReference>
<dbReference type="GO" id="GO:0005634">
    <property type="term" value="C:nucleus"/>
    <property type="evidence" value="ECO:0007669"/>
    <property type="project" value="TreeGrafter"/>
</dbReference>
<dbReference type="SUPFAM" id="SSF51045">
    <property type="entry name" value="WW domain"/>
    <property type="match status" value="1"/>
</dbReference>
<feature type="compositionally biased region" description="Low complexity" evidence="2">
    <location>
        <begin position="215"/>
        <end position="225"/>
    </location>
</feature>
<evidence type="ECO:0000259" key="3">
    <source>
        <dbReference type="PROSITE" id="PS50020"/>
    </source>
</evidence>
<dbReference type="CDD" id="cd00201">
    <property type="entry name" value="WW"/>
    <property type="match status" value="1"/>
</dbReference>
<evidence type="ECO:0000259" key="4">
    <source>
        <dbReference type="PROSITE" id="PS51035"/>
    </source>
</evidence>
<dbReference type="InterPro" id="IPR001202">
    <property type="entry name" value="WW_dom"/>
</dbReference>
<dbReference type="Pfam" id="PF02179">
    <property type="entry name" value="BAG"/>
    <property type="match status" value="1"/>
</dbReference>
<dbReference type="PROSITE" id="PS50020">
    <property type="entry name" value="WW_DOMAIN_2"/>
    <property type="match status" value="1"/>
</dbReference>
<dbReference type="PANTHER" id="PTHR12329:SF5">
    <property type="entry name" value="STARVIN, ISOFORM E"/>
    <property type="match status" value="1"/>
</dbReference>
<dbReference type="GO" id="GO:0005829">
    <property type="term" value="C:cytosol"/>
    <property type="evidence" value="ECO:0007669"/>
    <property type="project" value="TreeGrafter"/>
</dbReference>
<dbReference type="InterPro" id="IPR039773">
    <property type="entry name" value="BAG_chaperone_regulator"/>
</dbReference>
<feature type="region of interest" description="Disordered" evidence="2">
    <location>
        <begin position="112"/>
        <end position="245"/>
    </location>
</feature>
<comment type="caution">
    <text evidence="5">The sequence shown here is derived from an EMBL/GenBank/DDBJ whole genome shotgun (WGS) entry which is preliminary data.</text>
</comment>
<evidence type="ECO:0000313" key="5">
    <source>
        <dbReference type="EMBL" id="KAK0042956.1"/>
    </source>
</evidence>
<name>A0AAD8AV12_BIOPF</name>